<reference evidence="7 8" key="2">
    <citation type="submission" date="2018-08" db="EMBL/GenBank/DDBJ databases">
        <authorList>
            <person name="Laetsch R D."/>
            <person name="Stevens L."/>
            <person name="Kumar S."/>
            <person name="Blaxter L. M."/>
        </authorList>
    </citation>
    <scope>NUCLEOTIDE SEQUENCE [LARGE SCALE GENOMIC DNA]</scope>
</reference>
<protein>
    <submittedName>
        <fullName evidence="9">Mab-21 domain-containing protein</fullName>
    </submittedName>
</protein>
<dbReference type="Proteomes" id="UP000271087">
    <property type="component" value="Unassembled WGS sequence"/>
</dbReference>
<dbReference type="EMBL" id="UYRW01000638">
    <property type="protein sequence ID" value="VDK68949.1"/>
    <property type="molecule type" value="Genomic_DNA"/>
</dbReference>
<dbReference type="GO" id="GO:0000428">
    <property type="term" value="C:DNA-directed RNA polymerase complex"/>
    <property type="evidence" value="ECO:0007669"/>
    <property type="project" value="UniProtKB-KW"/>
</dbReference>
<reference evidence="9" key="1">
    <citation type="submission" date="2016-06" db="UniProtKB">
        <authorList>
            <consortium name="WormBaseParasite"/>
        </authorList>
    </citation>
    <scope>IDENTIFICATION</scope>
</reference>
<dbReference type="GO" id="GO:0005730">
    <property type="term" value="C:nucleolus"/>
    <property type="evidence" value="ECO:0007669"/>
    <property type="project" value="UniProtKB-SubCell"/>
</dbReference>
<evidence type="ECO:0000256" key="3">
    <source>
        <dbReference type="ARBA" id="ARBA00022478"/>
    </source>
</evidence>
<dbReference type="InterPro" id="IPR009668">
    <property type="entry name" value="RNA_pol-assoc_fac_A49-like"/>
</dbReference>
<evidence type="ECO:0000256" key="6">
    <source>
        <dbReference type="SAM" id="Phobius"/>
    </source>
</evidence>
<keyword evidence="5" id="KW-0539">Nucleus</keyword>
<dbReference type="OrthoDB" id="5851809at2759"/>
<evidence type="ECO:0000256" key="1">
    <source>
        <dbReference type="ARBA" id="ARBA00004604"/>
    </source>
</evidence>
<sequence>MPKTAEETANLHDDRLDETECCEPTSDERRLLRFIIDFVIVVDIAVVVVVVVVIVVVNSIAVVVTNIVIVVIVVAIVVVVVVVVIVYRLLFNYRHYSALSMERIFNILWHNMENTLGMKKEIKKERPIASSGEDIARAVPVESKITGIVARLTNNMATDVQSLVFQRHKVANGTSGYVYTAKNSMDPTSEKVVRLGREECSENEGCDYAIAIVNRRTGNIDYLPTKLICFENVPTSDFQAILDAGYKRKIDYSIDNSISKESWADKRRALTDDFGSVKRVKMLDAAKRRQIKDETLSVMLNSAFASTNMKKEVETTPKSEISLLTKTESSVLPKANMDGKSPREVYLFSNFLSDAEVITFKSEAFDCLNDSRKKLIANGFSPLVCNLIGNISINTERTCYLLLLDAMIHCYKILAKRRFFLESDWLQLHYPVTVLSKMRELFFPGEFVSENSRSKRKLAVNLMAKDRLLAHILCLAIILDYENMALPITPWAKELGTAEPKITKMAVALGCNVSAATASEGVRLGTLRIARLVGPPLTSKKRFSGRMVAGRGR</sequence>
<gene>
    <name evidence="7" type="ORF">NOO_LOCUS3383</name>
</gene>
<dbReference type="WBParaSite" id="nOo.2.0.1.t03383-RA">
    <property type="protein sequence ID" value="nOo.2.0.1.t03383-RA"/>
    <property type="gene ID" value="nOo.2.0.1.g03383"/>
</dbReference>
<dbReference type="GO" id="GO:0003677">
    <property type="term" value="F:DNA binding"/>
    <property type="evidence" value="ECO:0007669"/>
    <property type="project" value="InterPro"/>
</dbReference>
<dbReference type="STRING" id="42157.A0A182E5V0"/>
<dbReference type="Pfam" id="PF06870">
    <property type="entry name" value="RNA_pol_I_A49"/>
    <property type="match status" value="1"/>
</dbReference>
<keyword evidence="6" id="KW-1133">Transmembrane helix</keyword>
<dbReference type="GO" id="GO:0006351">
    <property type="term" value="P:DNA-templated transcription"/>
    <property type="evidence" value="ECO:0007669"/>
    <property type="project" value="InterPro"/>
</dbReference>
<feature type="transmembrane region" description="Helical" evidence="6">
    <location>
        <begin position="67"/>
        <end position="91"/>
    </location>
</feature>
<evidence type="ECO:0000256" key="2">
    <source>
        <dbReference type="ARBA" id="ARBA00009430"/>
    </source>
</evidence>
<keyword evidence="6" id="KW-0472">Membrane</keyword>
<keyword evidence="3" id="KW-0240">DNA-directed RNA polymerase</keyword>
<evidence type="ECO:0000256" key="4">
    <source>
        <dbReference type="ARBA" id="ARBA00023163"/>
    </source>
</evidence>
<proteinExistence type="inferred from homology"/>
<keyword evidence="4" id="KW-0804">Transcription</keyword>
<comment type="similarity">
    <text evidence="2">Belongs to the eukaryotic RPA49/POLR1E RNA polymerase subunit family.</text>
</comment>
<dbReference type="AlphaFoldDB" id="A0A182E5V0"/>
<keyword evidence="8" id="KW-1185">Reference proteome</keyword>
<evidence type="ECO:0000313" key="7">
    <source>
        <dbReference type="EMBL" id="VDK68949.1"/>
    </source>
</evidence>
<comment type="subcellular location">
    <subcellularLocation>
        <location evidence="1">Nucleus</location>
        <location evidence="1">Nucleolus</location>
    </subcellularLocation>
</comment>
<accession>A0A182E5V0</accession>
<evidence type="ECO:0000313" key="8">
    <source>
        <dbReference type="Proteomes" id="UP000271087"/>
    </source>
</evidence>
<evidence type="ECO:0000256" key="5">
    <source>
        <dbReference type="ARBA" id="ARBA00023242"/>
    </source>
</evidence>
<dbReference type="PANTHER" id="PTHR14440">
    <property type="entry name" value="DNA-DIRECTED RNA POLYMERASE I SUBUNIT RPA49"/>
    <property type="match status" value="1"/>
</dbReference>
<feature type="transmembrane region" description="Helical" evidence="6">
    <location>
        <begin position="34"/>
        <end position="61"/>
    </location>
</feature>
<name>A0A182E5V0_ONCOC</name>
<organism evidence="9">
    <name type="scientific">Onchocerca ochengi</name>
    <name type="common">Filarial nematode worm</name>
    <dbReference type="NCBI Taxonomy" id="42157"/>
    <lineage>
        <taxon>Eukaryota</taxon>
        <taxon>Metazoa</taxon>
        <taxon>Ecdysozoa</taxon>
        <taxon>Nematoda</taxon>
        <taxon>Chromadorea</taxon>
        <taxon>Rhabditida</taxon>
        <taxon>Spirurina</taxon>
        <taxon>Spiruromorpha</taxon>
        <taxon>Filarioidea</taxon>
        <taxon>Onchocercidae</taxon>
        <taxon>Onchocerca</taxon>
    </lineage>
</organism>
<evidence type="ECO:0000313" key="9">
    <source>
        <dbReference type="WBParaSite" id="nOo.2.0.1.t03383-RA"/>
    </source>
</evidence>
<keyword evidence="6" id="KW-0812">Transmembrane</keyword>